<evidence type="ECO:0000313" key="1">
    <source>
        <dbReference type="EMBL" id="QJA46780.1"/>
    </source>
</evidence>
<proteinExistence type="predicted"/>
<organism evidence="1">
    <name type="scientific">viral metagenome</name>
    <dbReference type="NCBI Taxonomy" id="1070528"/>
    <lineage>
        <taxon>unclassified sequences</taxon>
        <taxon>metagenomes</taxon>
        <taxon>organismal metagenomes</taxon>
    </lineage>
</organism>
<dbReference type="EMBL" id="MT144021">
    <property type="protein sequence ID" value="QJA46780.1"/>
    <property type="molecule type" value="Genomic_DNA"/>
</dbReference>
<protein>
    <submittedName>
        <fullName evidence="1">Uncharacterized protein</fullName>
    </submittedName>
</protein>
<reference evidence="1" key="1">
    <citation type="submission" date="2020-03" db="EMBL/GenBank/DDBJ databases">
        <title>The deep terrestrial virosphere.</title>
        <authorList>
            <person name="Holmfeldt K."/>
            <person name="Nilsson E."/>
            <person name="Simone D."/>
            <person name="Lopez-Fernandez M."/>
            <person name="Wu X."/>
            <person name="de Brujin I."/>
            <person name="Lundin D."/>
            <person name="Andersson A."/>
            <person name="Bertilsson S."/>
            <person name="Dopson M."/>
        </authorList>
    </citation>
    <scope>NUCLEOTIDE SEQUENCE</scope>
    <source>
        <strain evidence="1">TM448A00526</strain>
    </source>
</reference>
<name>A0A6H1ZHV6_9ZZZZ</name>
<gene>
    <name evidence="1" type="ORF">TM448A00526_0010</name>
</gene>
<accession>A0A6H1ZHV6</accession>
<dbReference type="AlphaFoldDB" id="A0A6H1ZHV6"/>
<sequence length="1227" mass="123020">MAVLTTKEKRMLNRGLVTSEHQLGDRLQAMDTDGANSLVAATDLTSTTAASFSIGNINDATKVPLLKLSTTTLASGAYTVTLQPEASAWAADRAIYLPNVGADDTLVSVTATQTLTNKTLTTPTIANFTNATHDHSTTAQGGTLSISLATLGMAAEGTLETFFDVGASGATGVLRLQATGGGTDNTVTLTNTVTTQDVTLTLPDGTGTLVATGQAITGYISLAGTVSGGIKIAPIATGTALATIQNQNVAASTITLPSATCTLPGLGLTNSFSVVQTVAFDDTTDGVVDPLVLTHSSSDNNATAGDGVSISFKLENATGTSTVEEWASLDVVSTTITNGSEDGDIVLKTMLAGTVTAAVTIDASAQELVIGQDATDANGLHGLRIWPLTASKGSILIQPADNTGDDTITITNGNTGGDITITLPTVTCTLVGTAASNIFSAAQNVTRNDTTDGLVDGVVLTHSSSDNNATVGDGISISLCLENATGTSAVEEWARMDALSTTITNGSEDGDIAFSTMLAGTVTQAALIDASDQSLTLGRNSTDANGVYQLRIYPVTTGRGSLILQAVAHASADRATTIVNATDSGAAVTVTLPNATCTLPGVGLANTFSAVQGVTIDDASNTAVTDLLVLTHTTSGAPGAGIGAGISVIVENDTDATTEVSSLDFVTTNDGTKAALDTDIVFKTMLAGTLSQVVALDASAQELIIGASAASADQINAIRIYANTTAARGSLLLKAQTHASDDYATTLQNATDLGAAATITLPSTTCTLPGLGLANTFTATVSVTKDDTTDGVVDGLILTHSSSDNAATAADGVSISFCLENATGTSTVEEWARLDAVSTTITDGSEDGDVVLSTMLAGTVTEALRLDASDQSLSVGQSATDANGINKLRVFPLTAASGSLVLQAAVDAAGDHATTITNATDASGAVTVTLPSQTCTLPGLGVANTFGAVQGVTVDDASNAAVTDLLVLTHTTSGAPGAGIGAGISVIVENDTDATTEVSSIDFVTTSDGTKASLDTDIRFTTRLAGISAICLLLDASDQSFTIGRSSTHADGLYRLRIFPLTASKGSLILAATANTADYEVSITNAAHGQATALTIPDCGSATANLVLSEGAATVNGAKTFGTMPIIPTATVAALGANQGDAAAITTGFTLVSGADATKGVKLPAAAAGLTAIVVNNAAAVLKVWPNTDDAINGLGANNNIAMAANTAATYVAYDATTWYTIPTVPS</sequence>